<dbReference type="AlphaFoldDB" id="A0A3M2L1C5"/>
<dbReference type="EMBL" id="RFFH01000010">
    <property type="protein sequence ID" value="RMI30313.1"/>
    <property type="molecule type" value="Genomic_DNA"/>
</dbReference>
<dbReference type="OrthoDB" id="9803194at2"/>
<dbReference type="RefSeq" id="WP_122189980.1">
    <property type="nucleotide sequence ID" value="NZ_RFFH01000010.1"/>
</dbReference>
<name>A0A3M2L1C5_9NOCA</name>
<accession>A0A3M2L1C5</accession>
<keyword evidence="2" id="KW-1185">Reference proteome</keyword>
<evidence type="ECO:0000313" key="2">
    <source>
        <dbReference type="Proteomes" id="UP000279275"/>
    </source>
</evidence>
<evidence type="ECO:0008006" key="3">
    <source>
        <dbReference type="Google" id="ProtNLM"/>
    </source>
</evidence>
<reference evidence="1 2" key="1">
    <citation type="submission" date="2018-10" db="EMBL/GenBank/DDBJ databases">
        <title>Isolation from cow dung.</title>
        <authorList>
            <person name="Ling L."/>
        </authorList>
    </citation>
    <scope>NUCLEOTIDE SEQUENCE [LARGE SCALE GENOMIC DNA]</scope>
    <source>
        <strain evidence="1 2">NEAU-LL90</strain>
    </source>
</reference>
<gene>
    <name evidence="1" type="ORF">EBN03_21930</name>
</gene>
<evidence type="ECO:0000313" key="1">
    <source>
        <dbReference type="EMBL" id="RMI30313.1"/>
    </source>
</evidence>
<protein>
    <recommendedName>
        <fullName evidence="3">Creatinase N-terminal domain-containing protein</fullName>
    </recommendedName>
</protein>
<organism evidence="1 2">
    <name type="scientific">Nocardia stercoris</name>
    <dbReference type="NCBI Taxonomy" id="2483361"/>
    <lineage>
        <taxon>Bacteria</taxon>
        <taxon>Bacillati</taxon>
        <taxon>Actinomycetota</taxon>
        <taxon>Actinomycetes</taxon>
        <taxon>Mycobacteriales</taxon>
        <taxon>Nocardiaceae</taxon>
        <taxon>Nocardia</taxon>
    </lineage>
</organism>
<proteinExistence type="predicted"/>
<sequence>MNDDSDTRAERDRRRALGRDLMDAENVDGLLVYGDTYFTGGAVAVTVLPRVGTPIALRDNPGAIPWADTRTGCNAYGIASALRELRLHRNPVGVIGLEPYPPDHDRALIPYSLWVRVLDLVPQSTFVPVWPGFARRLAERGHLTTDHSARHTERKYR</sequence>
<comment type="caution">
    <text evidence="1">The sequence shown here is derived from an EMBL/GenBank/DDBJ whole genome shotgun (WGS) entry which is preliminary data.</text>
</comment>
<dbReference type="Proteomes" id="UP000279275">
    <property type="component" value="Unassembled WGS sequence"/>
</dbReference>